<dbReference type="Gene3D" id="3.40.50.720">
    <property type="entry name" value="NAD(P)-binding Rossmann-like Domain"/>
    <property type="match status" value="1"/>
</dbReference>
<protein>
    <recommendedName>
        <fullName evidence="3">NmrA-like domain-containing protein</fullName>
    </recommendedName>
</protein>
<dbReference type="Pfam" id="PF05368">
    <property type="entry name" value="NmrA"/>
    <property type="match status" value="1"/>
</dbReference>
<dbReference type="OrthoDB" id="9974981at2759"/>
<organism evidence="4 5">
    <name type="scientific">Paraphoma chrysanthemicola</name>
    <dbReference type="NCBI Taxonomy" id="798071"/>
    <lineage>
        <taxon>Eukaryota</taxon>
        <taxon>Fungi</taxon>
        <taxon>Dikarya</taxon>
        <taxon>Ascomycota</taxon>
        <taxon>Pezizomycotina</taxon>
        <taxon>Dothideomycetes</taxon>
        <taxon>Pleosporomycetidae</taxon>
        <taxon>Pleosporales</taxon>
        <taxon>Pleosporineae</taxon>
        <taxon>Phaeosphaeriaceae</taxon>
        <taxon>Paraphoma</taxon>
    </lineage>
</organism>
<accession>A0A8K0R2V9</accession>
<comment type="caution">
    <text evidence="4">The sequence shown here is derived from an EMBL/GenBank/DDBJ whole genome shotgun (WGS) entry which is preliminary data.</text>
</comment>
<dbReference type="Proteomes" id="UP000813461">
    <property type="component" value="Unassembled WGS sequence"/>
</dbReference>
<keyword evidence="2" id="KW-0560">Oxidoreductase</keyword>
<name>A0A8K0R2V9_9PLEO</name>
<dbReference type="CDD" id="cd05259">
    <property type="entry name" value="PCBER_SDR_a"/>
    <property type="match status" value="1"/>
</dbReference>
<evidence type="ECO:0000313" key="4">
    <source>
        <dbReference type="EMBL" id="KAH7084152.1"/>
    </source>
</evidence>
<dbReference type="InterPro" id="IPR008030">
    <property type="entry name" value="NmrA-like"/>
</dbReference>
<evidence type="ECO:0000256" key="1">
    <source>
        <dbReference type="ARBA" id="ARBA00022857"/>
    </source>
</evidence>
<dbReference type="InterPro" id="IPR036291">
    <property type="entry name" value="NAD(P)-bd_dom_sf"/>
</dbReference>
<dbReference type="InterPro" id="IPR051609">
    <property type="entry name" value="NmrA/Isoflavone_reductase-like"/>
</dbReference>
<evidence type="ECO:0000313" key="5">
    <source>
        <dbReference type="Proteomes" id="UP000813461"/>
    </source>
</evidence>
<evidence type="ECO:0000259" key="3">
    <source>
        <dbReference type="Pfam" id="PF05368"/>
    </source>
</evidence>
<reference evidence="4" key="1">
    <citation type="journal article" date="2021" name="Nat. Commun.">
        <title>Genetic determinants of endophytism in the Arabidopsis root mycobiome.</title>
        <authorList>
            <person name="Mesny F."/>
            <person name="Miyauchi S."/>
            <person name="Thiergart T."/>
            <person name="Pickel B."/>
            <person name="Atanasova L."/>
            <person name="Karlsson M."/>
            <person name="Huettel B."/>
            <person name="Barry K.W."/>
            <person name="Haridas S."/>
            <person name="Chen C."/>
            <person name="Bauer D."/>
            <person name="Andreopoulos W."/>
            <person name="Pangilinan J."/>
            <person name="LaButti K."/>
            <person name="Riley R."/>
            <person name="Lipzen A."/>
            <person name="Clum A."/>
            <person name="Drula E."/>
            <person name="Henrissat B."/>
            <person name="Kohler A."/>
            <person name="Grigoriev I.V."/>
            <person name="Martin F.M."/>
            <person name="Hacquard S."/>
        </authorList>
    </citation>
    <scope>NUCLEOTIDE SEQUENCE</scope>
    <source>
        <strain evidence="4">MPI-SDFR-AT-0120</strain>
    </source>
</reference>
<keyword evidence="1" id="KW-0521">NADP</keyword>
<dbReference type="SUPFAM" id="SSF51735">
    <property type="entry name" value="NAD(P)-binding Rossmann-fold domains"/>
    <property type="match status" value="1"/>
</dbReference>
<dbReference type="AlphaFoldDB" id="A0A8K0R2V9"/>
<keyword evidence="5" id="KW-1185">Reference proteome</keyword>
<gene>
    <name evidence="4" type="ORF">FB567DRAFT_498026</name>
</gene>
<dbReference type="PANTHER" id="PTHR47706:SF1">
    <property type="entry name" value="CIPA-LIKE, PUTATIVE (AFU_ORTHOLOGUE AFUA_1G12460)-RELATED"/>
    <property type="match status" value="1"/>
</dbReference>
<dbReference type="GO" id="GO:0016491">
    <property type="term" value="F:oxidoreductase activity"/>
    <property type="evidence" value="ECO:0007669"/>
    <property type="project" value="UniProtKB-KW"/>
</dbReference>
<proteinExistence type="predicted"/>
<evidence type="ECO:0000256" key="2">
    <source>
        <dbReference type="ARBA" id="ARBA00023002"/>
    </source>
</evidence>
<sequence>MSIKSVAIAGASGFIGQPILEAFLASKVFQITVLTRQGSKRIFPSNVHIRVVDYESVPSLESALQGQDTLVSALGYESIDVQKNLVDAAFNAGVRRMIPSEYGNDTLNPNVATIPIYHPKIAIREYLEQKIAERTSFSYTIIMNSSFLAPGYALNFLVDVEKKRCDIKDGGNIKFSAATLETIGKAAIGILLHLDETANRPVKIKSIDTTQNELLAIAQKVEPSAQWDITYSTTQDLEKEARKSWEKGDHSESVVEKFIWRAFLAWGGYFENTDNELLGLTSLDKAGLEKIIRAAMTAP</sequence>
<dbReference type="InterPro" id="IPR045312">
    <property type="entry name" value="PCBER-like"/>
</dbReference>
<dbReference type="PANTHER" id="PTHR47706">
    <property type="entry name" value="NMRA-LIKE FAMILY PROTEIN"/>
    <property type="match status" value="1"/>
</dbReference>
<dbReference type="EMBL" id="JAGMVJ010000012">
    <property type="protein sequence ID" value="KAH7084152.1"/>
    <property type="molecule type" value="Genomic_DNA"/>
</dbReference>
<feature type="domain" description="NmrA-like" evidence="3">
    <location>
        <begin position="4"/>
        <end position="221"/>
    </location>
</feature>